<name>A0A8H6K780_9PEZI</name>
<evidence type="ECO:0000313" key="2">
    <source>
        <dbReference type="EMBL" id="KAF6826184.1"/>
    </source>
</evidence>
<dbReference type="EMBL" id="WIGM01000409">
    <property type="protein sequence ID" value="KAF6826184.1"/>
    <property type="molecule type" value="Genomic_DNA"/>
</dbReference>
<sequence length="216" mass="23102">MAVPGLSFSSGAGRRDNAGGEDPLRFSNRDHSLVLLALGDGSLEPTSSGRMKLARTLSCVSASCTCRVVYHLQVPVNAVQLCIARPASGTEAVAEPGPRRSLGRLKPTWPPRVPGVMPPGVLRVRLGVLALPIQPPQPVLFMPWKSLDLPGGEPFFDQEYFLRRVPIDSSASTQGDHCIEGSEITCADADAAPICIPFEGIILKLRRAVANAMLRL</sequence>
<feature type="compositionally biased region" description="Basic and acidic residues" evidence="1">
    <location>
        <begin position="13"/>
        <end position="25"/>
    </location>
</feature>
<feature type="region of interest" description="Disordered" evidence="1">
    <location>
        <begin position="1"/>
        <end position="25"/>
    </location>
</feature>
<evidence type="ECO:0000256" key="1">
    <source>
        <dbReference type="SAM" id="MobiDB-lite"/>
    </source>
</evidence>
<protein>
    <submittedName>
        <fullName evidence="2">Uncharacterized protein</fullName>
    </submittedName>
</protein>
<organism evidence="2 3">
    <name type="scientific">Colletotrichum musicola</name>
    <dbReference type="NCBI Taxonomy" id="2175873"/>
    <lineage>
        <taxon>Eukaryota</taxon>
        <taxon>Fungi</taxon>
        <taxon>Dikarya</taxon>
        <taxon>Ascomycota</taxon>
        <taxon>Pezizomycotina</taxon>
        <taxon>Sordariomycetes</taxon>
        <taxon>Hypocreomycetidae</taxon>
        <taxon>Glomerellales</taxon>
        <taxon>Glomerellaceae</taxon>
        <taxon>Colletotrichum</taxon>
        <taxon>Colletotrichum orchidearum species complex</taxon>
    </lineage>
</organism>
<comment type="caution">
    <text evidence="2">The sequence shown here is derived from an EMBL/GenBank/DDBJ whole genome shotgun (WGS) entry which is preliminary data.</text>
</comment>
<reference evidence="2" key="1">
    <citation type="journal article" date="2020" name="Phytopathology">
        <title>Genome Sequence Resources of Colletotrichum truncatum, C. plurivorum, C. musicola, and C. sojae: Four Species Pathogenic to Soybean (Glycine max).</title>
        <authorList>
            <person name="Rogerio F."/>
            <person name="Boufleur T.R."/>
            <person name="Ciampi-Guillardi M."/>
            <person name="Sukno S.A."/>
            <person name="Thon M.R."/>
            <person name="Massola Junior N.S."/>
            <person name="Baroncelli R."/>
        </authorList>
    </citation>
    <scope>NUCLEOTIDE SEQUENCE</scope>
    <source>
        <strain evidence="2">LFN0074</strain>
    </source>
</reference>
<evidence type="ECO:0000313" key="3">
    <source>
        <dbReference type="Proteomes" id="UP000639643"/>
    </source>
</evidence>
<accession>A0A8H6K780</accession>
<keyword evidence="3" id="KW-1185">Reference proteome</keyword>
<proteinExistence type="predicted"/>
<dbReference type="AlphaFoldDB" id="A0A8H6K780"/>
<gene>
    <name evidence="2" type="ORF">CMUS01_09551</name>
</gene>
<dbReference type="Proteomes" id="UP000639643">
    <property type="component" value="Unassembled WGS sequence"/>
</dbReference>